<evidence type="ECO:0000256" key="1">
    <source>
        <dbReference type="SAM" id="MobiDB-lite"/>
    </source>
</evidence>
<name>A0A0R1NUS2_9LACO</name>
<keyword evidence="3" id="KW-1185">Reference proteome</keyword>
<protein>
    <submittedName>
        <fullName evidence="2">Uncharacterized protein</fullName>
    </submittedName>
</protein>
<feature type="compositionally biased region" description="Polar residues" evidence="1">
    <location>
        <begin position="46"/>
        <end position="58"/>
    </location>
</feature>
<dbReference type="EMBL" id="AZEB01000037">
    <property type="protein sequence ID" value="KRL20104.1"/>
    <property type="molecule type" value="Genomic_DNA"/>
</dbReference>
<proteinExistence type="predicted"/>
<reference evidence="2 3" key="1">
    <citation type="journal article" date="2015" name="Genome Announc.">
        <title>Expanding the biotechnology potential of lactobacilli through comparative genomics of 213 strains and associated genera.</title>
        <authorList>
            <person name="Sun Z."/>
            <person name="Harris H.M."/>
            <person name="McCann A."/>
            <person name="Guo C."/>
            <person name="Argimon S."/>
            <person name="Zhang W."/>
            <person name="Yang X."/>
            <person name="Jeffery I.B."/>
            <person name="Cooney J.C."/>
            <person name="Kagawa T.F."/>
            <person name="Liu W."/>
            <person name="Song Y."/>
            <person name="Salvetti E."/>
            <person name="Wrobel A."/>
            <person name="Rasinkangas P."/>
            <person name="Parkhill J."/>
            <person name="Rea M.C."/>
            <person name="O'Sullivan O."/>
            <person name="Ritari J."/>
            <person name="Douillard F.P."/>
            <person name="Paul Ross R."/>
            <person name="Yang R."/>
            <person name="Briner A.E."/>
            <person name="Felis G.E."/>
            <person name="de Vos W.M."/>
            <person name="Barrangou R."/>
            <person name="Klaenhammer T.R."/>
            <person name="Caufield P.W."/>
            <person name="Cui Y."/>
            <person name="Zhang H."/>
            <person name="O'Toole P.W."/>
        </authorList>
    </citation>
    <scope>NUCLEOTIDE SEQUENCE [LARGE SCALE GENOMIC DNA]</scope>
    <source>
        <strain evidence="2 3">DSM 19906</strain>
    </source>
</reference>
<gene>
    <name evidence="2" type="ORF">FC98_GL001857</name>
</gene>
<evidence type="ECO:0000313" key="3">
    <source>
        <dbReference type="Proteomes" id="UP000051439"/>
    </source>
</evidence>
<feature type="region of interest" description="Disordered" evidence="1">
    <location>
        <begin position="44"/>
        <end position="71"/>
    </location>
</feature>
<comment type="caution">
    <text evidence="2">The sequence shown here is derived from an EMBL/GenBank/DDBJ whole genome shotgun (WGS) entry which is preliminary data.</text>
</comment>
<sequence length="71" mass="7531">MLDKKYCTVSILFAANVADGGRTIDEVPTPFKADVQALLKTDELSSEPTLPVASTDSGNGFAKNDTQEVAK</sequence>
<accession>A0A0R1NUS2</accession>
<dbReference type="PATRIC" id="fig|1423766.4.peg.1921"/>
<organism evidence="2 3">
    <name type="scientific">Lentilactobacillus kisonensis DSM 19906 = JCM 15041</name>
    <dbReference type="NCBI Taxonomy" id="1423766"/>
    <lineage>
        <taxon>Bacteria</taxon>
        <taxon>Bacillati</taxon>
        <taxon>Bacillota</taxon>
        <taxon>Bacilli</taxon>
        <taxon>Lactobacillales</taxon>
        <taxon>Lactobacillaceae</taxon>
        <taxon>Lentilactobacillus</taxon>
    </lineage>
</organism>
<dbReference type="RefSeq" id="WP_054655362.1">
    <property type="nucleotide sequence ID" value="NZ_AZEB01000037.1"/>
</dbReference>
<evidence type="ECO:0000313" key="2">
    <source>
        <dbReference type="EMBL" id="KRL20104.1"/>
    </source>
</evidence>
<dbReference type="Proteomes" id="UP000051439">
    <property type="component" value="Unassembled WGS sequence"/>
</dbReference>
<dbReference type="AlphaFoldDB" id="A0A0R1NUS2"/>